<feature type="transmembrane region" description="Helical" evidence="6">
    <location>
        <begin position="461"/>
        <end position="480"/>
    </location>
</feature>
<dbReference type="Pfam" id="PF13520">
    <property type="entry name" value="AA_permease_2"/>
    <property type="match status" value="1"/>
</dbReference>
<proteinExistence type="predicted"/>
<dbReference type="InterPro" id="IPR053153">
    <property type="entry name" value="APC_K+_Transporter"/>
</dbReference>
<evidence type="ECO:0000313" key="8">
    <source>
        <dbReference type="Proteomes" id="UP000295764"/>
    </source>
</evidence>
<comment type="caution">
    <text evidence="7">The sequence shown here is derived from an EMBL/GenBank/DDBJ whole genome shotgun (WGS) entry which is preliminary data.</text>
</comment>
<feature type="transmembrane region" description="Helical" evidence="6">
    <location>
        <begin position="486"/>
        <end position="504"/>
    </location>
</feature>
<keyword evidence="4 6" id="KW-0472">Membrane</keyword>
<dbReference type="PANTHER" id="PTHR47704">
    <property type="entry name" value="POTASSIUM TRANSPORTER KIMA"/>
    <property type="match status" value="1"/>
</dbReference>
<protein>
    <submittedName>
        <fullName evidence="7">Amino acid/polyamine/organocation transporter (APC superfamily)</fullName>
    </submittedName>
</protein>
<dbReference type="Proteomes" id="UP000295764">
    <property type="component" value="Unassembled WGS sequence"/>
</dbReference>
<evidence type="ECO:0000313" key="7">
    <source>
        <dbReference type="EMBL" id="TDN46681.1"/>
    </source>
</evidence>
<feature type="transmembrane region" description="Helical" evidence="6">
    <location>
        <begin position="397"/>
        <end position="419"/>
    </location>
</feature>
<dbReference type="GO" id="GO:0016020">
    <property type="term" value="C:membrane"/>
    <property type="evidence" value="ECO:0007669"/>
    <property type="project" value="UniProtKB-SubCell"/>
</dbReference>
<evidence type="ECO:0000256" key="2">
    <source>
        <dbReference type="ARBA" id="ARBA00022692"/>
    </source>
</evidence>
<evidence type="ECO:0000256" key="3">
    <source>
        <dbReference type="ARBA" id="ARBA00022989"/>
    </source>
</evidence>
<feature type="transmembrane region" description="Helical" evidence="6">
    <location>
        <begin position="260"/>
        <end position="281"/>
    </location>
</feature>
<dbReference type="EMBL" id="SNVW01000001">
    <property type="protein sequence ID" value="TDN46681.1"/>
    <property type="molecule type" value="Genomic_DNA"/>
</dbReference>
<accession>A0A4R6DNY1</accession>
<dbReference type="AlphaFoldDB" id="A0A4R6DNY1"/>
<sequence length="756" mass="81441">MTNEIRSLKARLIGDPLPSEKLEGQLLPKHLALPIFASDPLSSVAYAPQELLMILLLGGMSFLTFAPWVAALVVLLLVVVVASYRQLIKAYPSGGGDYEVAHRNLGEKAGLVVASALLVDYVMTVAVSVASGVDNIISALPVLNEFRVELALLFVVLLAAANLRGVRESSKAFAVPTYLFVTSVFVMVVTGLIRVAAGNAPVAESAAYTVQNVEHTTQAAFILLLLRAFASGCSALTGVEAIANGVPAFRRPKIKNAQMTLVLMGSIAIVLFVGLISLALISRVHYAERACDLQGFTACATTPQRSLIAQIAAATFGNDSVLFFVIQATTAAVLLLAANTAFNGFPLLGSILARDSYAPKALSTRGDRLIYSNGVIVLALVAAALLIVYRANVTSLIQLYIIGVFVSFTLGQSGMVRHWTRLLREDRGRTARAGGADGAGAAGAAGAAEAPLNRGQVYRSLTINAIGATFTFVVLVIVTITKFTHGAWLVFVIMPVLFVLMLGVNRYYRDVSHEIEADVETQFGATGDHAIVLVNKLQKPVLKALDYAIAAKHASFEAVHVAIDDADAARLRAQWAEYGIEVPLTIVPSPYRDISMPLIKYIKGHRTEHGSEVVTVYTPVFIVGHWWESLLHNHRGRRIRKKLLLVHGVTVALVPWLLDSSELLYGRRSRPLPGQERRGEPIRPALRRSPDGVFQHEAQEDRLLRSAQRNSLQPRRATRPAGPAEGVDQTLCTGEMRVLVPSPPRGDGRAHGPDAS</sequence>
<keyword evidence="3 6" id="KW-1133">Transmembrane helix</keyword>
<feature type="compositionally biased region" description="Basic and acidic residues" evidence="5">
    <location>
        <begin position="746"/>
        <end position="756"/>
    </location>
</feature>
<dbReference type="Gene3D" id="1.20.1740.10">
    <property type="entry name" value="Amino acid/polyamine transporter I"/>
    <property type="match status" value="1"/>
</dbReference>
<feature type="transmembrane region" description="Helical" evidence="6">
    <location>
        <begin position="369"/>
        <end position="391"/>
    </location>
</feature>
<reference evidence="7 8" key="1">
    <citation type="submission" date="2019-03" db="EMBL/GenBank/DDBJ databases">
        <title>Genomic analyses of the natural microbiome of Caenorhabditis elegans.</title>
        <authorList>
            <person name="Samuel B."/>
        </authorList>
    </citation>
    <scope>NUCLEOTIDE SEQUENCE [LARGE SCALE GENOMIC DNA]</scope>
    <source>
        <strain evidence="7 8">JUb65</strain>
    </source>
</reference>
<feature type="transmembrane region" description="Helical" evidence="6">
    <location>
        <begin position="217"/>
        <end position="239"/>
    </location>
</feature>
<dbReference type="PANTHER" id="PTHR47704:SF1">
    <property type="entry name" value="POTASSIUM TRANSPORTER KIMA"/>
    <property type="match status" value="1"/>
</dbReference>
<gene>
    <name evidence="7" type="ORF">EDF64_101548</name>
</gene>
<dbReference type="STRING" id="2035.RU06_09025"/>
<feature type="transmembrane region" description="Helical" evidence="6">
    <location>
        <begin position="643"/>
        <end position="658"/>
    </location>
</feature>
<feature type="transmembrane region" description="Helical" evidence="6">
    <location>
        <begin position="51"/>
        <end position="84"/>
    </location>
</feature>
<name>A0A4R6DNY1_9MICO</name>
<evidence type="ECO:0000256" key="4">
    <source>
        <dbReference type="ARBA" id="ARBA00023136"/>
    </source>
</evidence>
<organism evidence="7 8">
    <name type="scientific">Curtobacterium flaccumfaciens</name>
    <dbReference type="NCBI Taxonomy" id="2035"/>
    <lineage>
        <taxon>Bacteria</taxon>
        <taxon>Bacillati</taxon>
        <taxon>Actinomycetota</taxon>
        <taxon>Actinomycetes</taxon>
        <taxon>Micrococcales</taxon>
        <taxon>Microbacteriaceae</taxon>
        <taxon>Curtobacterium</taxon>
    </lineage>
</organism>
<evidence type="ECO:0000256" key="5">
    <source>
        <dbReference type="SAM" id="MobiDB-lite"/>
    </source>
</evidence>
<feature type="transmembrane region" description="Helical" evidence="6">
    <location>
        <begin position="178"/>
        <end position="197"/>
    </location>
</feature>
<feature type="region of interest" description="Disordered" evidence="5">
    <location>
        <begin position="668"/>
        <end position="756"/>
    </location>
</feature>
<dbReference type="GO" id="GO:0022857">
    <property type="term" value="F:transmembrane transporter activity"/>
    <property type="evidence" value="ECO:0007669"/>
    <property type="project" value="InterPro"/>
</dbReference>
<evidence type="ECO:0000256" key="1">
    <source>
        <dbReference type="ARBA" id="ARBA00004141"/>
    </source>
</evidence>
<feature type="transmembrane region" description="Helical" evidence="6">
    <location>
        <begin position="150"/>
        <end position="166"/>
    </location>
</feature>
<comment type="subcellular location">
    <subcellularLocation>
        <location evidence="1">Membrane</location>
        <topology evidence="1">Multi-pass membrane protein</topology>
    </subcellularLocation>
</comment>
<feature type="transmembrane region" description="Helical" evidence="6">
    <location>
        <begin position="109"/>
        <end position="130"/>
    </location>
</feature>
<keyword evidence="2 6" id="KW-0812">Transmembrane</keyword>
<dbReference type="InterPro" id="IPR002293">
    <property type="entry name" value="AA/rel_permease1"/>
</dbReference>
<evidence type="ECO:0000256" key="6">
    <source>
        <dbReference type="SAM" id="Phobius"/>
    </source>
</evidence>
<feature type="transmembrane region" description="Helical" evidence="6">
    <location>
        <begin position="321"/>
        <end position="348"/>
    </location>
</feature>